<dbReference type="Gene3D" id="1.10.10.10">
    <property type="entry name" value="Winged helix-like DNA-binding domain superfamily/Winged helix DNA-binding domain"/>
    <property type="match status" value="1"/>
</dbReference>
<dbReference type="GO" id="GO:0000987">
    <property type="term" value="F:cis-regulatory region sequence-specific DNA binding"/>
    <property type="evidence" value="ECO:0007669"/>
    <property type="project" value="UniProtKB-ARBA"/>
</dbReference>
<dbReference type="SMART" id="SM00862">
    <property type="entry name" value="Trans_reg_C"/>
    <property type="match status" value="1"/>
</dbReference>
<comment type="subcellular location">
    <subcellularLocation>
        <location evidence="1">Cytoplasm</location>
    </subcellularLocation>
</comment>
<keyword evidence="7" id="KW-0804">Transcription</keyword>
<dbReference type="PROSITE" id="PS51755">
    <property type="entry name" value="OMPR_PHOB"/>
    <property type="match status" value="1"/>
</dbReference>
<accession>A0A370H4X1</accession>
<feature type="DNA-binding region" description="OmpR/PhoB-type" evidence="11">
    <location>
        <begin position="202"/>
        <end position="301"/>
    </location>
</feature>
<dbReference type="FunFam" id="1.10.10.10:FF:000210">
    <property type="entry name" value="Winged-helix transcriptional response regulator KdpE"/>
    <property type="match status" value="1"/>
</dbReference>
<keyword evidence="4" id="KW-0902">Two-component regulatory system</keyword>
<keyword evidence="2" id="KW-0963">Cytoplasm</keyword>
<organism evidence="15 16">
    <name type="scientific">Nocardia mexicana</name>
    <dbReference type="NCBI Taxonomy" id="279262"/>
    <lineage>
        <taxon>Bacteria</taxon>
        <taxon>Bacillati</taxon>
        <taxon>Actinomycetota</taxon>
        <taxon>Actinomycetes</taxon>
        <taxon>Mycobacteriales</taxon>
        <taxon>Nocardiaceae</taxon>
        <taxon>Nocardia</taxon>
    </lineage>
</organism>
<dbReference type="STRING" id="1210089.GCA_001613165_00681"/>
<comment type="function">
    <text evidence="8">Member of the two-component regulatory system KdpD/KdpE involved in the regulation of the kdp operon. Upon phosphorylation by KdpD, functions as a transcription regulator by direct binding to promoter regions of target genes to positively regulate their expression.</text>
</comment>
<keyword evidence="16" id="KW-1185">Reference proteome</keyword>
<dbReference type="Proteomes" id="UP000255355">
    <property type="component" value="Unassembled WGS sequence"/>
</dbReference>
<reference evidence="15 16" key="1">
    <citation type="submission" date="2018-07" db="EMBL/GenBank/DDBJ databases">
        <title>Genomic Encyclopedia of Type Strains, Phase IV (KMG-IV): sequencing the most valuable type-strain genomes for metagenomic binning, comparative biology and taxonomic classification.</title>
        <authorList>
            <person name="Goeker M."/>
        </authorList>
    </citation>
    <scope>NUCLEOTIDE SEQUENCE [LARGE SCALE GENOMIC DNA]</scope>
    <source>
        <strain evidence="15 16">DSM 44952</strain>
    </source>
</reference>
<dbReference type="Gene3D" id="6.10.250.690">
    <property type="match status" value="1"/>
</dbReference>
<evidence type="ECO:0000256" key="10">
    <source>
        <dbReference type="PROSITE-ProRule" id="PRU00169"/>
    </source>
</evidence>
<evidence type="ECO:0000256" key="11">
    <source>
        <dbReference type="PROSITE-ProRule" id="PRU01091"/>
    </source>
</evidence>
<dbReference type="GO" id="GO:0000156">
    <property type="term" value="F:phosphorelay response regulator activity"/>
    <property type="evidence" value="ECO:0007669"/>
    <property type="project" value="TreeGrafter"/>
</dbReference>
<name>A0A370H4X1_9NOCA</name>
<dbReference type="InterPro" id="IPR011006">
    <property type="entry name" value="CheY-like_superfamily"/>
</dbReference>
<feature type="region of interest" description="Disordered" evidence="12">
    <location>
        <begin position="1"/>
        <end position="76"/>
    </location>
</feature>
<comment type="caution">
    <text evidence="15">The sequence shown here is derived from an EMBL/GenBank/DDBJ whole genome shotgun (WGS) entry which is preliminary data.</text>
</comment>
<dbReference type="SUPFAM" id="SSF52172">
    <property type="entry name" value="CheY-like"/>
    <property type="match status" value="1"/>
</dbReference>
<dbReference type="CDD" id="cd00383">
    <property type="entry name" value="trans_reg_C"/>
    <property type="match status" value="1"/>
</dbReference>
<dbReference type="InterPro" id="IPR039420">
    <property type="entry name" value="WalR-like"/>
</dbReference>
<evidence type="ECO:0000256" key="12">
    <source>
        <dbReference type="SAM" id="MobiDB-lite"/>
    </source>
</evidence>
<keyword evidence="3 10" id="KW-0597">Phosphoprotein</keyword>
<evidence type="ECO:0000259" key="14">
    <source>
        <dbReference type="PROSITE" id="PS51755"/>
    </source>
</evidence>
<feature type="domain" description="OmpR/PhoB-type" evidence="14">
    <location>
        <begin position="202"/>
        <end position="301"/>
    </location>
</feature>
<evidence type="ECO:0000256" key="6">
    <source>
        <dbReference type="ARBA" id="ARBA00023125"/>
    </source>
</evidence>
<evidence type="ECO:0000256" key="3">
    <source>
        <dbReference type="ARBA" id="ARBA00022553"/>
    </source>
</evidence>
<dbReference type="InterPro" id="IPR036388">
    <property type="entry name" value="WH-like_DNA-bd_sf"/>
</dbReference>
<dbReference type="InterPro" id="IPR001789">
    <property type="entry name" value="Sig_transdc_resp-reg_receiver"/>
</dbReference>
<dbReference type="Pfam" id="PF00072">
    <property type="entry name" value="Response_reg"/>
    <property type="match status" value="1"/>
</dbReference>
<keyword evidence="6 11" id="KW-0238">DNA-binding</keyword>
<evidence type="ECO:0000313" key="16">
    <source>
        <dbReference type="Proteomes" id="UP000255355"/>
    </source>
</evidence>
<evidence type="ECO:0000256" key="9">
    <source>
        <dbReference type="ARBA" id="ARBA00074083"/>
    </source>
</evidence>
<dbReference type="GO" id="GO:0005829">
    <property type="term" value="C:cytosol"/>
    <property type="evidence" value="ECO:0007669"/>
    <property type="project" value="TreeGrafter"/>
</dbReference>
<dbReference type="AlphaFoldDB" id="A0A370H4X1"/>
<protein>
    <recommendedName>
        <fullName evidence="9">Transcriptional regulatory protein KdpE</fullName>
    </recommendedName>
</protein>
<proteinExistence type="predicted"/>
<dbReference type="GO" id="GO:0042802">
    <property type="term" value="F:identical protein binding"/>
    <property type="evidence" value="ECO:0007669"/>
    <property type="project" value="UniProtKB-ARBA"/>
</dbReference>
<evidence type="ECO:0000256" key="7">
    <source>
        <dbReference type="ARBA" id="ARBA00023163"/>
    </source>
</evidence>
<dbReference type="Gene3D" id="3.40.50.2300">
    <property type="match status" value="1"/>
</dbReference>
<dbReference type="Pfam" id="PF00486">
    <property type="entry name" value="Trans_reg_C"/>
    <property type="match status" value="1"/>
</dbReference>
<feature type="modified residue" description="4-aspartylphosphate" evidence="10">
    <location>
        <position position="127"/>
    </location>
</feature>
<dbReference type="PROSITE" id="PS50110">
    <property type="entry name" value="RESPONSE_REGULATORY"/>
    <property type="match status" value="1"/>
</dbReference>
<dbReference type="FunFam" id="3.40.50.2300:FF:000021">
    <property type="entry name" value="Two-component system response regulator KdpE"/>
    <property type="match status" value="1"/>
</dbReference>
<dbReference type="PANTHER" id="PTHR48111:SF50">
    <property type="entry name" value="KDP OPERON TRANSCRIPTIONAL REGULATORY PROTEIN KDPE"/>
    <property type="match status" value="1"/>
</dbReference>
<dbReference type="EMBL" id="QQAZ01000007">
    <property type="protein sequence ID" value="RDI49066.1"/>
    <property type="molecule type" value="Genomic_DNA"/>
</dbReference>
<feature type="domain" description="Response regulatory" evidence="13">
    <location>
        <begin position="78"/>
        <end position="191"/>
    </location>
</feature>
<dbReference type="GO" id="GO:0045893">
    <property type="term" value="P:positive regulation of DNA-templated transcription"/>
    <property type="evidence" value="ECO:0007669"/>
    <property type="project" value="UniProtKB-ARBA"/>
</dbReference>
<evidence type="ECO:0000256" key="8">
    <source>
        <dbReference type="ARBA" id="ARBA00057085"/>
    </source>
</evidence>
<evidence type="ECO:0000256" key="4">
    <source>
        <dbReference type="ARBA" id="ARBA00023012"/>
    </source>
</evidence>
<dbReference type="CDD" id="cd17620">
    <property type="entry name" value="REC_OmpR_KdpE-like"/>
    <property type="match status" value="1"/>
</dbReference>
<evidence type="ECO:0000256" key="5">
    <source>
        <dbReference type="ARBA" id="ARBA00023015"/>
    </source>
</evidence>
<evidence type="ECO:0000313" key="15">
    <source>
        <dbReference type="EMBL" id="RDI49066.1"/>
    </source>
</evidence>
<dbReference type="PANTHER" id="PTHR48111">
    <property type="entry name" value="REGULATOR OF RPOS"/>
    <property type="match status" value="1"/>
</dbReference>
<evidence type="ECO:0000256" key="1">
    <source>
        <dbReference type="ARBA" id="ARBA00004496"/>
    </source>
</evidence>
<evidence type="ECO:0000256" key="2">
    <source>
        <dbReference type="ARBA" id="ARBA00022490"/>
    </source>
</evidence>
<dbReference type="InterPro" id="IPR001867">
    <property type="entry name" value="OmpR/PhoB-type_DNA-bd"/>
</dbReference>
<keyword evidence="5" id="KW-0805">Transcription regulation</keyword>
<dbReference type="SMART" id="SM00448">
    <property type="entry name" value="REC"/>
    <property type="match status" value="1"/>
</dbReference>
<sequence length="301" mass="32075">MTTPSASDGPAARASEQHSAVRSPMPVANAARAGATGPDDAARAAKESPGNAALGRSGGTARNPGGTRERDQSVPPTKVLVVDDEPQILRALRINLSVRGYEVITAATGAAALRAAAEKHPEVVVLDLGLPDMDGIDVLAGLRGWTQAPVIVLSARTDSADKVEALDAGADDYVTKPFGMDELLARLRAAVRRAAAIGEGSDPVVETSSFVVDLAAKKVTKHDTDVHLTPTEWGVLEMLVRNQGKLVGRRELLREVWGPSYATETHYLRVYLAQLRRKLEDDPSHPKHLLTEAGMGYRFQS</sequence>
<dbReference type="GO" id="GO:0032993">
    <property type="term" value="C:protein-DNA complex"/>
    <property type="evidence" value="ECO:0007669"/>
    <property type="project" value="TreeGrafter"/>
</dbReference>
<evidence type="ECO:0000259" key="13">
    <source>
        <dbReference type="PROSITE" id="PS50110"/>
    </source>
</evidence>
<gene>
    <name evidence="15" type="ORF">DFR68_107191</name>
</gene>